<dbReference type="EMBL" id="CP045529">
    <property type="protein sequence ID" value="QFU96598.1"/>
    <property type="molecule type" value="Genomic_DNA"/>
</dbReference>
<dbReference type="PRINTS" id="PR00420">
    <property type="entry name" value="RNGMNOXGNASE"/>
</dbReference>
<dbReference type="GO" id="GO:0071949">
    <property type="term" value="F:FAD binding"/>
    <property type="evidence" value="ECO:0007669"/>
    <property type="project" value="InterPro"/>
</dbReference>
<name>A0A5P9Q5E7_9MICO</name>
<dbReference type="OrthoDB" id="9782160at2"/>
<evidence type="ECO:0000256" key="1">
    <source>
        <dbReference type="ARBA" id="ARBA00023002"/>
    </source>
</evidence>
<evidence type="ECO:0000259" key="3">
    <source>
        <dbReference type="Pfam" id="PF01494"/>
    </source>
</evidence>
<evidence type="ECO:0000313" key="4">
    <source>
        <dbReference type="EMBL" id="QFU96598.1"/>
    </source>
</evidence>
<organism evidence="4 5">
    <name type="scientific">Luteimicrobium xylanilyticum</name>
    <dbReference type="NCBI Taxonomy" id="1133546"/>
    <lineage>
        <taxon>Bacteria</taxon>
        <taxon>Bacillati</taxon>
        <taxon>Actinomycetota</taxon>
        <taxon>Actinomycetes</taxon>
        <taxon>Micrococcales</taxon>
        <taxon>Luteimicrobium</taxon>
    </lineage>
</organism>
<dbReference type="GO" id="GO:0018669">
    <property type="term" value="F:3-hydroxybenzoate 6-monooxygenase activity"/>
    <property type="evidence" value="ECO:0007669"/>
    <property type="project" value="UniProtKB-EC"/>
</dbReference>
<accession>A0A5P9Q5E7</accession>
<keyword evidence="1 4" id="KW-0560">Oxidoreductase</keyword>
<keyword evidence="2 4" id="KW-0503">Monooxygenase</keyword>
<proteinExistence type="predicted"/>
<evidence type="ECO:0000313" key="5">
    <source>
        <dbReference type="Proteomes" id="UP000326702"/>
    </source>
</evidence>
<dbReference type="InterPro" id="IPR002938">
    <property type="entry name" value="FAD-bd"/>
</dbReference>
<dbReference type="RefSeq" id="WP_036955177.1">
    <property type="nucleotide sequence ID" value="NZ_BAABIH010000019.1"/>
</dbReference>
<dbReference type="KEGG" id="lxl:KDY119_00082"/>
<reference evidence="4 5" key="1">
    <citation type="submission" date="2019-10" db="EMBL/GenBank/DDBJ databases">
        <title>Genome sequence of Luteimicrobium xylanilyticum HY-24.</title>
        <authorList>
            <person name="Kim D.Y."/>
            <person name="Park H.-Y."/>
        </authorList>
    </citation>
    <scope>NUCLEOTIDE SEQUENCE [LARGE SCALE GENOMIC DNA]</scope>
    <source>
        <strain evidence="4 5">HY-24</strain>
    </source>
</reference>
<protein>
    <submittedName>
        <fullName evidence="4">3-hydroxybenzoate 6-monooxygenase</fullName>
        <ecNumber evidence="4">1.14.13.24</ecNumber>
    </submittedName>
</protein>
<dbReference type="PANTHER" id="PTHR13789:SF309">
    <property type="entry name" value="PUTATIVE (AFU_ORTHOLOGUE AFUA_6G14510)-RELATED"/>
    <property type="match status" value="1"/>
</dbReference>
<dbReference type="SUPFAM" id="SSF51905">
    <property type="entry name" value="FAD/NAD(P)-binding domain"/>
    <property type="match status" value="1"/>
</dbReference>
<dbReference type="Pfam" id="PF01494">
    <property type="entry name" value="FAD_binding_3"/>
    <property type="match status" value="2"/>
</dbReference>
<dbReference type="AlphaFoldDB" id="A0A5P9Q5E7"/>
<dbReference type="InterPro" id="IPR050493">
    <property type="entry name" value="FAD-dep_Monooxygenase_BioMet"/>
</dbReference>
<dbReference type="InterPro" id="IPR036188">
    <property type="entry name" value="FAD/NAD-bd_sf"/>
</dbReference>
<sequence>MTHDRKAVVVGGGIGGLTAAVALRRRGWDATVLERAASLEPVGAGLALAPNAVRALDSIGPGDPVRDLAALQGPVGLRRPDGRWLVRGDASMVGPEPTVLLHRPQLVDLLRGALDDGAVRLGTTVTGVDPGGPAERATVRVRARDDEEAELSADVVVAADGIDSPVRTALFPGHPGPVYAGVTAWRFVTPEPVAVEPAETWGRGSVVGLTPLADGRVYCYLTATLPEGTRFTDEIGELQRRFGHWHPPLRALLDGLDPAALLHHDLRWLKEPLPRYDVGRVALLGDAAHAMPPNLGQGGAQAIEDAVVLAARLRGTPSGGDLVSPALAAYTAARKGRTQRVARMSAQVGAATTWRSPLLVSARDLGMRAVGRWVLPRAARRLDWILDWHPPA</sequence>
<dbReference type="Proteomes" id="UP000326702">
    <property type="component" value="Chromosome"/>
</dbReference>
<gene>
    <name evidence="4" type="primary">nagX</name>
    <name evidence="4" type="ORF">KDY119_00082</name>
</gene>
<feature type="domain" description="FAD-binding" evidence="3">
    <location>
        <begin position="275"/>
        <end position="343"/>
    </location>
</feature>
<evidence type="ECO:0000256" key="2">
    <source>
        <dbReference type="ARBA" id="ARBA00023033"/>
    </source>
</evidence>
<keyword evidence="5" id="KW-1185">Reference proteome</keyword>
<dbReference type="PANTHER" id="PTHR13789">
    <property type="entry name" value="MONOOXYGENASE"/>
    <property type="match status" value="1"/>
</dbReference>
<dbReference type="Gene3D" id="3.50.50.60">
    <property type="entry name" value="FAD/NAD(P)-binding domain"/>
    <property type="match status" value="1"/>
</dbReference>
<dbReference type="EC" id="1.14.13.24" evidence="4"/>
<feature type="domain" description="FAD-binding" evidence="3">
    <location>
        <begin position="6"/>
        <end position="170"/>
    </location>
</feature>